<dbReference type="PROSITE" id="PS51883">
    <property type="entry name" value="OBG"/>
    <property type="match status" value="1"/>
</dbReference>
<evidence type="ECO:0000259" key="4">
    <source>
        <dbReference type="PROSITE" id="PS51710"/>
    </source>
</evidence>
<organism evidence="6 7">
    <name type="scientific">Botryobasidium botryosum (strain FD-172 SS1)</name>
    <dbReference type="NCBI Taxonomy" id="930990"/>
    <lineage>
        <taxon>Eukaryota</taxon>
        <taxon>Fungi</taxon>
        <taxon>Dikarya</taxon>
        <taxon>Basidiomycota</taxon>
        <taxon>Agaricomycotina</taxon>
        <taxon>Agaricomycetes</taxon>
        <taxon>Cantharellales</taxon>
        <taxon>Botryobasidiaceae</taxon>
        <taxon>Botryobasidium</taxon>
    </lineage>
</organism>
<dbReference type="FunCoup" id="A0A067M7H7">
    <property type="interactions" value="396"/>
</dbReference>
<feature type="region of interest" description="Disordered" evidence="3">
    <location>
        <begin position="155"/>
        <end position="176"/>
    </location>
</feature>
<dbReference type="Gene3D" id="2.70.210.12">
    <property type="entry name" value="GTP1/OBG domain"/>
    <property type="match status" value="1"/>
</dbReference>
<proteinExistence type="predicted"/>
<dbReference type="Proteomes" id="UP000027195">
    <property type="component" value="Unassembled WGS sequence"/>
</dbReference>
<dbReference type="InterPro" id="IPR031167">
    <property type="entry name" value="G_OBG"/>
</dbReference>
<evidence type="ECO:0000256" key="3">
    <source>
        <dbReference type="SAM" id="MobiDB-lite"/>
    </source>
</evidence>
<feature type="domain" description="Obg" evidence="5">
    <location>
        <begin position="57"/>
        <end position="288"/>
    </location>
</feature>
<feature type="domain" description="OBG-type G" evidence="4">
    <location>
        <begin position="289"/>
        <end position="532"/>
    </location>
</feature>
<dbReference type="GO" id="GO:0003924">
    <property type="term" value="F:GTPase activity"/>
    <property type="evidence" value="ECO:0007669"/>
    <property type="project" value="InterPro"/>
</dbReference>
<dbReference type="AlphaFoldDB" id="A0A067M7H7"/>
<dbReference type="GO" id="GO:0005525">
    <property type="term" value="F:GTP binding"/>
    <property type="evidence" value="ECO:0007669"/>
    <property type="project" value="UniProtKB-KW"/>
</dbReference>
<reference evidence="7" key="1">
    <citation type="journal article" date="2014" name="Proc. Natl. Acad. Sci. U.S.A.">
        <title>Extensive sampling of basidiomycete genomes demonstrates inadequacy of the white-rot/brown-rot paradigm for wood decay fungi.</title>
        <authorList>
            <person name="Riley R."/>
            <person name="Salamov A.A."/>
            <person name="Brown D.W."/>
            <person name="Nagy L.G."/>
            <person name="Floudas D."/>
            <person name="Held B.W."/>
            <person name="Levasseur A."/>
            <person name="Lombard V."/>
            <person name="Morin E."/>
            <person name="Otillar R."/>
            <person name="Lindquist E.A."/>
            <person name="Sun H."/>
            <person name="LaButti K.M."/>
            <person name="Schmutz J."/>
            <person name="Jabbour D."/>
            <person name="Luo H."/>
            <person name="Baker S.E."/>
            <person name="Pisabarro A.G."/>
            <person name="Walton J.D."/>
            <person name="Blanchette R.A."/>
            <person name="Henrissat B."/>
            <person name="Martin F."/>
            <person name="Cullen D."/>
            <person name="Hibbett D.S."/>
            <person name="Grigoriev I.V."/>
        </authorList>
    </citation>
    <scope>NUCLEOTIDE SEQUENCE [LARGE SCALE GENOMIC DNA]</scope>
    <source>
        <strain evidence="7">FD-172 SS1</strain>
    </source>
</reference>
<keyword evidence="1" id="KW-0547">Nucleotide-binding</keyword>
<feature type="region of interest" description="Disordered" evidence="3">
    <location>
        <begin position="116"/>
        <end position="140"/>
    </location>
</feature>
<dbReference type="InterPro" id="IPR045086">
    <property type="entry name" value="OBG_GTPase"/>
</dbReference>
<dbReference type="Pfam" id="PF01018">
    <property type="entry name" value="GTP1_OBG"/>
    <property type="match status" value="2"/>
</dbReference>
<dbReference type="GO" id="GO:0005739">
    <property type="term" value="C:mitochondrion"/>
    <property type="evidence" value="ECO:0007669"/>
    <property type="project" value="TreeGrafter"/>
</dbReference>
<dbReference type="InParanoid" id="A0A067M7H7"/>
<dbReference type="PANTHER" id="PTHR11702">
    <property type="entry name" value="DEVELOPMENTALLY REGULATED GTP-BINDING PROTEIN-RELATED"/>
    <property type="match status" value="1"/>
</dbReference>
<dbReference type="InterPro" id="IPR027417">
    <property type="entry name" value="P-loop_NTPase"/>
</dbReference>
<feature type="region of interest" description="Disordered" evidence="3">
    <location>
        <begin position="343"/>
        <end position="376"/>
    </location>
</feature>
<evidence type="ECO:0000313" key="6">
    <source>
        <dbReference type="EMBL" id="KDQ07536.1"/>
    </source>
</evidence>
<dbReference type="STRING" id="930990.A0A067M7H7"/>
<sequence>MKTLLSAGCSRASYLSTASKASLVSCRHISSSSSPPPTFDVSVPKPKSEWKRQQGRQRFLDYLIVNIRAGKGGDGCVAFHREKFKPQGPPSGGNGGRGGSVTIRAVEGVTSLSGIGKRIRGANGPNGQGTWQHGKNSPDTVIEVPVGTVVREITDSRRGKTNEEAEQERLEGLSEEEKVNKRREMRWVHYPQYQDVNVGTEAFQKAEEAMLRAERAAEIEAAAAARRNALPLFLDLDEPSEEGHVVATGGQGGFGNPFFLSSTNRSPKFATRGREGERITLEFELKLLADIGLVGFPNAGKSTLLRALTNSRAEVAPYAFTTLNPQVGTVRVWRDGRFGSGETRAVEDSVEERRRREEELESGEVSRQGSRGFPVPRAPHDEVVRFTIADNPGLLARASENVGLGHSFLRSIERSLALAYVVDFSGAAPWDDLATLRAELEAYKPGLSRKARLVIANKADLLDAETEDQVREARAKLARLEAFVKDEMTPSDCDAEGYRTWEEVKALEVVPVSAKYRQNLEKVVRLLGSYVREAREEQHGRSEREALAPQPAVLYS</sequence>
<gene>
    <name evidence="6" type="ORF">BOTBODRAFT_38733</name>
</gene>
<feature type="compositionally biased region" description="Polar residues" evidence="3">
    <location>
        <begin position="128"/>
        <end position="139"/>
    </location>
</feature>
<keyword evidence="2" id="KW-0342">GTP-binding</keyword>
<dbReference type="Pfam" id="PF01926">
    <property type="entry name" value="MMR_HSR1"/>
    <property type="match status" value="1"/>
</dbReference>
<name>A0A067M7H7_BOTB1</name>
<dbReference type="HOGENOM" id="CLU_011747_2_6_1"/>
<evidence type="ECO:0008006" key="8">
    <source>
        <dbReference type="Google" id="ProtNLM"/>
    </source>
</evidence>
<dbReference type="InterPro" id="IPR006169">
    <property type="entry name" value="GTP1_OBG_dom"/>
</dbReference>
<feature type="compositionally biased region" description="Basic and acidic residues" evidence="3">
    <location>
        <begin position="344"/>
        <end position="358"/>
    </location>
</feature>
<dbReference type="PRINTS" id="PR00326">
    <property type="entry name" value="GTP1OBG"/>
</dbReference>
<dbReference type="OrthoDB" id="347018at2759"/>
<dbReference type="PANTHER" id="PTHR11702:SF31">
    <property type="entry name" value="MITOCHONDRIAL RIBOSOME-ASSOCIATED GTPASE 2"/>
    <property type="match status" value="1"/>
</dbReference>
<keyword evidence="7" id="KW-1185">Reference proteome</keyword>
<dbReference type="GO" id="GO:0042254">
    <property type="term" value="P:ribosome biogenesis"/>
    <property type="evidence" value="ECO:0007669"/>
    <property type="project" value="UniProtKB-UniRule"/>
</dbReference>
<protein>
    <recommendedName>
        <fullName evidence="8">Obg family GTPase CgtA</fullName>
    </recommendedName>
</protein>
<evidence type="ECO:0000256" key="2">
    <source>
        <dbReference type="ARBA" id="ARBA00023134"/>
    </source>
</evidence>
<dbReference type="SUPFAM" id="SSF52540">
    <property type="entry name" value="P-loop containing nucleoside triphosphate hydrolases"/>
    <property type="match status" value="1"/>
</dbReference>
<evidence type="ECO:0000313" key="7">
    <source>
        <dbReference type="Proteomes" id="UP000027195"/>
    </source>
</evidence>
<dbReference type="SUPFAM" id="SSF82051">
    <property type="entry name" value="Obg GTP-binding protein N-terminal domain"/>
    <property type="match status" value="1"/>
</dbReference>
<dbReference type="InterPro" id="IPR036726">
    <property type="entry name" value="GTP1_OBG_dom_sf"/>
</dbReference>
<accession>A0A067M7H7</accession>
<evidence type="ECO:0000259" key="5">
    <source>
        <dbReference type="PROSITE" id="PS51883"/>
    </source>
</evidence>
<evidence type="ECO:0000256" key="1">
    <source>
        <dbReference type="ARBA" id="ARBA00022741"/>
    </source>
</evidence>
<dbReference type="Gene3D" id="3.40.50.300">
    <property type="entry name" value="P-loop containing nucleotide triphosphate hydrolases"/>
    <property type="match status" value="1"/>
</dbReference>
<dbReference type="EMBL" id="KL198105">
    <property type="protein sequence ID" value="KDQ07536.1"/>
    <property type="molecule type" value="Genomic_DNA"/>
</dbReference>
<dbReference type="CDD" id="cd01898">
    <property type="entry name" value="Obg"/>
    <property type="match status" value="1"/>
</dbReference>
<dbReference type="PROSITE" id="PS51710">
    <property type="entry name" value="G_OBG"/>
    <property type="match status" value="1"/>
</dbReference>
<dbReference type="InterPro" id="IPR006073">
    <property type="entry name" value="GTP-bd"/>
</dbReference>